<protein>
    <submittedName>
        <fullName evidence="2">Uncharacterized protein</fullName>
    </submittedName>
</protein>
<dbReference type="Proteomes" id="UP000298786">
    <property type="component" value="Segment"/>
</dbReference>
<evidence type="ECO:0000313" key="2">
    <source>
        <dbReference type="EMBL" id="QCG77791.1"/>
    </source>
</evidence>
<sequence length="144" mass="15643">MAGRPDKGMRGGRPAASTRDMRLEEPPTTAQGETMSDSESPEFSTLLLQHAKGRAHDEATRKLAQLVTAVKETGKGGSITVQIKVVPDKKIDGVVKIEDKVTASIPFDQSTSMWFTDDKGQLHRNDPKQAPLWESEPSNSNAGK</sequence>
<organism evidence="2 3">
    <name type="scientific">Gordonia phage Reyja</name>
    <dbReference type="NCBI Taxonomy" id="2571250"/>
    <lineage>
        <taxon>Viruses</taxon>
        <taxon>Duplodnaviria</taxon>
        <taxon>Heunggongvirae</taxon>
        <taxon>Uroviricota</taxon>
        <taxon>Caudoviricetes</taxon>
        <taxon>Santhisvirus</taxon>
        <taxon>Santhisvirus reyja</taxon>
    </lineage>
</organism>
<dbReference type="GeneID" id="80559507"/>
<evidence type="ECO:0000313" key="3">
    <source>
        <dbReference type="Proteomes" id="UP000298786"/>
    </source>
</evidence>
<gene>
    <name evidence="2" type="primary">45</name>
    <name evidence="2" type="ORF">SEA_REYJA_45</name>
</gene>
<keyword evidence="3" id="KW-1185">Reference proteome</keyword>
<dbReference type="KEGG" id="vg:80559507"/>
<evidence type="ECO:0000256" key="1">
    <source>
        <dbReference type="SAM" id="MobiDB-lite"/>
    </source>
</evidence>
<feature type="compositionally biased region" description="Basic and acidic residues" evidence="1">
    <location>
        <begin position="116"/>
        <end position="127"/>
    </location>
</feature>
<reference evidence="2 3" key="1">
    <citation type="submission" date="2019-04" db="EMBL/GenBank/DDBJ databases">
        <authorList>
            <person name="Pope W.H."/>
            <person name="Garlena R.A."/>
            <person name="Russell D.A."/>
            <person name="Jacobs-Sera D."/>
            <person name="Hatfull G.F."/>
        </authorList>
    </citation>
    <scope>NUCLEOTIDE SEQUENCE [LARGE SCALE GENOMIC DNA]</scope>
</reference>
<dbReference type="RefSeq" id="YP_010842707.1">
    <property type="nucleotide sequence ID" value="NC_079144.1"/>
</dbReference>
<name>A0A4D6T6U3_9CAUD</name>
<proteinExistence type="predicted"/>
<dbReference type="EMBL" id="MK814759">
    <property type="protein sequence ID" value="QCG77791.1"/>
    <property type="molecule type" value="Genomic_DNA"/>
</dbReference>
<feature type="region of interest" description="Disordered" evidence="1">
    <location>
        <begin position="116"/>
        <end position="144"/>
    </location>
</feature>
<feature type="region of interest" description="Disordered" evidence="1">
    <location>
        <begin position="1"/>
        <end position="43"/>
    </location>
</feature>
<accession>A0A4D6T6U3</accession>
<feature type="compositionally biased region" description="Polar residues" evidence="1">
    <location>
        <begin position="28"/>
        <end position="43"/>
    </location>
</feature>